<evidence type="ECO:0000256" key="3">
    <source>
        <dbReference type="ARBA" id="ARBA00023326"/>
    </source>
</evidence>
<dbReference type="InterPro" id="IPR004197">
    <property type="entry name" value="Cellulase_Ig-like"/>
</dbReference>
<evidence type="ECO:0000256" key="1">
    <source>
        <dbReference type="ARBA" id="ARBA00007072"/>
    </source>
</evidence>
<dbReference type="InterPro" id="IPR013783">
    <property type="entry name" value="Ig-like_fold"/>
</dbReference>
<comment type="similarity">
    <text evidence="1">Belongs to the glycosyl hydrolase 9 (cellulase E) family.</text>
</comment>
<proteinExistence type="inferred from homology"/>
<sequence>MKSPLKSSIKNSTKKSFFTWSLLTSAIAFSSLSFADELAINDKDYFEMQGLNVTVFSDIYPDGHQTGVTVIQHGSRIAANGDLRLEISPGQWSPVPVGGKQTVDKKTQTITQSLSYPDPSKDRKGFNPIIYPDLKFTYEVKVTALDNNQFKISVDLEKPLPKEWVGKIGFNFELFPGELFGKSWLMDKNAGIFPQQPNGPLVNPHGEFLTAPLAAGNKLIVAPDSDKQRMTIESKTGALELWDGRANHNNGWYIVRGVIPADKTTAALEWVVTPHVIKNWIYEPVIQVSQLGYGSQQLKKVVIEQDKRDTKASEIKIFKLSETGKTLVKKAKVEPWGNFLRYQYMTHDFSSITEPGMYQISYRDKTSHAFKIGDDVLSRHAWQPTLEYFLPVQMCHMRVNEKYRVWHGLDHQDDALMMPLNFNHIDGYISDGTTRTTFKPGERVPGLDAGGWHDAGDYDLRVESQMGTIWLLASMIEEFGLSHDATLIDQQKKLVEIHVADGKNDALQQIEHGLLSVLGGYKSMGRLYRGIIEPTIRQYILLGDAMVQTDNLPYDASLKDGEVKNGKSGTPDDRWVFTENNPERELYVAGGLAAAARVLQTYNPTMAKEALEAAKNIYRIAAPNTKKQDVRIYALAELILATNDDSYRKELISLQTEVVKDIAETGWAIGRVMPGMKDEQFTRAINKAVENYQVEVRERAKTESPYGVPYKPNIWGAGWNIQEFGVKQYFFHKSWPQFAGTDSFVNALNFVLGVHPGDNTQSFASGVGANSATVAYGVNRADWSYIPGGVISGTALIRPDLPELKIWPFFWQQTEYVMGGGEANYMFLALAVDHLNNAKGKKAE</sequence>
<dbReference type="SUPFAM" id="SSF48208">
    <property type="entry name" value="Six-hairpin glycosidases"/>
    <property type="match status" value="1"/>
</dbReference>
<dbReference type="RefSeq" id="WP_310068720.1">
    <property type="nucleotide sequence ID" value="NZ_JAVDVX010000001.1"/>
</dbReference>
<dbReference type="SUPFAM" id="SSF81296">
    <property type="entry name" value="E set domains"/>
    <property type="match status" value="1"/>
</dbReference>
<dbReference type="Gene3D" id="1.50.10.10">
    <property type="match status" value="1"/>
</dbReference>
<feature type="chain" id="PRO_5047061647" description="Glycoside hydrolase" evidence="4">
    <location>
        <begin position="36"/>
        <end position="844"/>
    </location>
</feature>
<keyword evidence="8" id="KW-1185">Reference proteome</keyword>
<evidence type="ECO:0000313" key="7">
    <source>
        <dbReference type="EMBL" id="MDR7088724.1"/>
    </source>
</evidence>
<dbReference type="Proteomes" id="UP001253595">
    <property type="component" value="Unassembled WGS sequence"/>
</dbReference>
<evidence type="ECO:0000256" key="2">
    <source>
        <dbReference type="ARBA" id="ARBA00023277"/>
    </source>
</evidence>
<dbReference type="Pfam" id="PF00759">
    <property type="entry name" value="Glyco_hydro_9"/>
    <property type="match status" value="1"/>
</dbReference>
<dbReference type="EMBL" id="JAVDVX010000001">
    <property type="protein sequence ID" value="MDR7088724.1"/>
    <property type="molecule type" value="Genomic_DNA"/>
</dbReference>
<keyword evidence="2" id="KW-0119">Carbohydrate metabolism</keyword>
<comment type="caution">
    <text evidence="7">The sequence shown here is derived from an EMBL/GenBank/DDBJ whole genome shotgun (WGS) entry which is preliminary data.</text>
</comment>
<protein>
    <recommendedName>
        <fullName evidence="9">Glycoside hydrolase</fullName>
    </recommendedName>
</protein>
<gene>
    <name evidence="7" type="ORF">J2X05_000727</name>
</gene>
<evidence type="ECO:0000313" key="8">
    <source>
        <dbReference type="Proteomes" id="UP001253595"/>
    </source>
</evidence>
<dbReference type="Pfam" id="PF02927">
    <property type="entry name" value="CelD_N"/>
    <property type="match status" value="1"/>
</dbReference>
<evidence type="ECO:0000256" key="4">
    <source>
        <dbReference type="SAM" id="SignalP"/>
    </source>
</evidence>
<dbReference type="Gene3D" id="2.60.40.10">
    <property type="entry name" value="Immunoglobulins"/>
    <property type="match status" value="1"/>
</dbReference>
<keyword evidence="4" id="KW-0732">Signal</keyword>
<dbReference type="InterPro" id="IPR008928">
    <property type="entry name" value="6-hairpin_glycosidase_sf"/>
</dbReference>
<feature type="domain" description="Cellulase Ig-like" evidence="6">
    <location>
        <begin position="283"/>
        <end position="366"/>
    </location>
</feature>
<dbReference type="InterPro" id="IPR014756">
    <property type="entry name" value="Ig_E-set"/>
</dbReference>
<evidence type="ECO:0000259" key="5">
    <source>
        <dbReference type="Pfam" id="PF00759"/>
    </source>
</evidence>
<dbReference type="InterPro" id="IPR012341">
    <property type="entry name" value="6hp_glycosidase-like_sf"/>
</dbReference>
<evidence type="ECO:0008006" key="9">
    <source>
        <dbReference type="Google" id="ProtNLM"/>
    </source>
</evidence>
<keyword evidence="3" id="KW-0624">Polysaccharide degradation</keyword>
<dbReference type="InterPro" id="IPR001701">
    <property type="entry name" value="Glyco_hydro_9"/>
</dbReference>
<reference evidence="7 8" key="1">
    <citation type="submission" date="2023-07" db="EMBL/GenBank/DDBJ databases">
        <title>Sorghum-associated microbial communities from plants grown in Nebraska, USA.</title>
        <authorList>
            <person name="Schachtman D."/>
        </authorList>
    </citation>
    <scope>NUCLEOTIDE SEQUENCE [LARGE SCALE GENOMIC DNA]</scope>
    <source>
        <strain evidence="7 8">BE190</strain>
    </source>
</reference>
<accession>A0ABU1UU58</accession>
<evidence type="ECO:0000259" key="6">
    <source>
        <dbReference type="Pfam" id="PF02927"/>
    </source>
</evidence>
<dbReference type="CDD" id="cd02850">
    <property type="entry name" value="E_set_Cellulase_N"/>
    <property type="match status" value="1"/>
</dbReference>
<organism evidence="7 8">
    <name type="scientific">Cellvibrio fibrivorans</name>
    <dbReference type="NCBI Taxonomy" id="126350"/>
    <lineage>
        <taxon>Bacteria</taxon>
        <taxon>Pseudomonadati</taxon>
        <taxon>Pseudomonadota</taxon>
        <taxon>Gammaproteobacteria</taxon>
        <taxon>Cellvibrionales</taxon>
        <taxon>Cellvibrionaceae</taxon>
        <taxon>Cellvibrio</taxon>
    </lineage>
</organism>
<name>A0ABU1UU58_9GAMM</name>
<feature type="signal peptide" evidence="4">
    <location>
        <begin position="1"/>
        <end position="35"/>
    </location>
</feature>
<feature type="domain" description="Glycoside hydrolase family 9" evidence="5">
    <location>
        <begin position="449"/>
        <end position="772"/>
    </location>
</feature>